<proteinExistence type="predicted"/>
<name>A0A344LJZ0_9PSEU</name>
<evidence type="ECO:0000313" key="1">
    <source>
        <dbReference type="EMBL" id="AXB48364.1"/>
    </source>
</evidence>
<dbReference type="AlphaFoldDB" id="A0A344LJZ0"/>
<accession>A0A344LJZ0</accession>
<sequence>MRHWGFIYTATGADPAGEVTVADTGRCRTVLVGLPGPEGAPEIARRLVEEGAQLIELCGGFGPVWTARVLEAVGHRVPVGSVAYGPESVSGVHNIFA</sequence>
<dbReference type="KEGG" id="aab:A4R43_08665"/>
<reference evidence="1 2" key="1">
    <citation type="submission" date="2016-04" db="EMBL/GenBank/DDBJ databases">
        <title>Complete genome sequence and analysis of deep-sea sediment isolate, Amycolatopsis sp. WP1.</title>
        <authorList>
            <person name="Wang H."/>
            <person name="Chen S."/>
            <person name="Wu Q."/>
        </authorList>
    </citation>
    <scope>NUCLEOTIDE SEQUENCE [LARGE SCALE GENOMIC DNA]</scope>
    <source>
        <strain evidence="1 2">WP1</strain>
    </source>
</reference>
<dbReference type="Pfam" id="PF20116">
    <property type="entry name" value="DUF6506"/>
    <property type="match status" value="1"/>
</dbReference>
<gene>
    <name evidence="1" type="ORF">A4R43_08665</name>
</gene>
<dbReference type="EMBL" id="CP015163">
    <property type="protein sequence ID" value="AXB48364.1"/>
    <property type="molecule type" value="Genomic_DNA"/>
</dbReference>
<evidence type="ECO:0000313" key="2">
    <source>
        <dbReference type="Proteomes" id="UP000250434"/>
    </source>
</evidence>
<dbReference type="Proteomes" id="UP000250434">
    <property type="component" value="Chromosome"/>
</dbReference>
<keyword evidence="2" id="KW-1185">Reference proteome</keyword>
<protein>
    <submittedName>
        <fullName evidence="1">Uncharacterized protein</fullName>
    </submittedName>
</protein>
<organism evidence="1 2">
    <name type="scientific">Amycolatopsis albispora</name>
    <dbReference type="NCBI Taxonomy" id="1804986"/>
    <lineage>
        <taxon>Bacteria</taxon>
        <taxon>Bacillati</taxon>
        <taxon>Actinomycetota</taxon>
        <taxon>Actinomycetes</taxon>
        <taxon>Pseudonocardiales</taxon>
        <taxon>Pseudonocardiaceae</taxon>
        <taxon>Amycolatopsis</taxon>
    </lineage>
</organism>
<dbReference type="InterPro" id="IPR045441">
    <property type="entry name" value="DUF6506"/>
</dbReference>